<dbReference type="Pfam" id="PF03781">
    <property type="entry name" value="FGE-sulfatase"/>
    <property type="match status" value="1"/>
</dbReference>
<feature type="repeat" description="TPR" evidence="1">
    <location>
        <begin position="387"/>
        <end position="420"/>
    </location>
</feature>
<evidence type="ECO:0000256" key="1">
    <source>
        <dbReference type="PROSITE-ProRule" id="PRU00339"/>
    </source>
</evidence>
<dbReference type="SUPFAM" id="SSF56436">
    <property type="entry name" value="C-type lectin-like"/>
    <property type="match status" value="1"/>
</dbReference>
<dbReference type="STRING" id="1499966.U14_04058"/>
<accession>A0A0S6W3U6</accession>
<dbReference type="SUPFAM" id="SSF48452">
    <property type="entry name" value="TPR-like"/>
    <property type="match status" value="2"/>
</dbReference>
<dbReference type="InterPro" id="IPR019734">
    <property type="entry name" value="TPR_rpt"/>
</dbReference>
<sequence length="894" mass="101521">MNFSNPYIAGNPVHGQEKFIGRTDILREVLRVLQHPETNAIVLFGQRRIGKTSVLLHLQKQLSAGNAYRPVYFDLQNRASLPLEQVLYQMAQKISATTTADLPEREQFERDVRFFAEIFLPTACQKLNQQQLVLLLDEFDVLDQPQREQAGKTFFPYLQKWMRTAKGIQFVFVLGRRPEELSTDTLATFKGIPSRKVSLMSQEDCDDIIRQSEHHGSLSWGIEAVERVWYWTQGHPYLTQLLCSEIWEAARSHATEQQISSPRNRAPIVYADDVNAAIDKTLEQGANACQWMWNGLPPAERVVMAAMAESPNDLIGLDELTTILHHSKVRLILRELELAPETLIRWDLLRPVDGEFRFAVPLLRRWVASEKPLRRVKAELDSLEPLAESLYRSGEGFYKMGNLTEAERLLHNSLHVNPNHFRARLLLGQVLLGQGKPAKAVDILEPAYYFDPRSAQPGLIGALLALAETQEGKAQLTTYNRILEIDPDQMTALKKKQSLLLDIARTATQKGNFDTALKLYRQMGDDEGIVSVISGKQKLAHHLLLAAEHEHKEDWAEAIGIYRRLLHEFPERKDWQKKLRHAQNQRALAECYLQAGLALQQGNNAAARRLYAKIIGFQPEYKDALRYLLLAVKGVDIEEILRENRLARSRQHIEELGVGVTLEMVYIPGGTFIMGAPDDEIGRFDRETPQRRVSVAPFFFGKYPVTQAQWEAVMGENPSRFRGEQRPVEMISFEDALQFCEKLSARHSRQYRLPSEAEWEYACRAGTSTPFHFGSAITSELANYDATHAYATEPTGEYRGETTPVGSFLPNGFGLYDMHGNVWEWCADPWHGDYEHAPNSGAVWEEGGDESLRVMRGGAWDILPKGCRSAFRDFDSPDSREASYGLRVALEGGQ</sequence>
<dbReference type="InterPro" id="IPR051043">
    <property type="entry name" value="Sulfatase_Mod_Factor_Kinase"/>
</dbReference>
<dbReference type="Gene3D" id="3.90.1580.10">
    <property type="entry name" value="paralog of FGE (formylglycine-generating enzyme)"/>
    <property type="match status" value="1"/>
</dbReference>
<gene>
    <name evidence="3" type="ORF">U14_04058</name>
</gene>
<dbReference type="GO" id="GO:0120147">
    <property type="term" value="F:formylglycine-generating oxidase activity"/>
    <property type="evidence" value="ECO:0007669"/>
    <property type="project" value="TreeGrafter"/>
</dbReference>
<proteinExistence type="predicted"/>
<keyword evidence="1" id="KW-0802">TPR repeat</keyword>
<dbReference type="InterPro" id="IPR027417">
    <property type="entry name" value="P-loop_NTPase"/>
</dbReference>
<feature type="domain" description="Sulfatase-modifying factor enzyme-like" evidence="2">
    <location>
        <begin position="663"/>
        <end position="889"/>
    </location>
</feature>
<dbReference type="EMBL" id="DF820459">
    <property type="protein sequence ID" value="GAK52801.1"/>
    <property type="molecule type" value="Genomic_DNA"/>
</dbReference>
<evidence type="ECO:0000313" key="3">
    <source>
        <dbReference type="EMBL" id="GAK52801.1"/>
    </source>
</evidence>
<keyword evidence="4" id="KW-1185">Reference proteome</keyword>
<dbReference type="SMART" id="SM00028">
    <property type="entry name" value="TPR"/>
    <property type="match status" value="4"/>
</dbReference>
<reference evidence="3" key="1">
    <citation type="journal article" date="2015" name="PeerJ">
        <title>First genomic representation of candidate bacterial phylum KSB3 points to enhanced environmental sensing as a trigger of wastewater bulking.</title>
        <authorList>
            <person name="Sekiguchi Y."/>
            <person name="Ohashi A."/>
            <person name="Parks D.H."/>
            <person name="Yamauchi T."/>
            <person name="Tyson G.W."/>
            <person name="Hugenholtz P."/>
        </authorList>
    </citation>
    <scope>NUCLEOTIDE SEQUENCE [LARGE SCALE GENOMIC DNA]</scope>
</reference>
<dbReference type="InterPro" id="IPR016187">
    <property type="entry name" value="CTDL_fold"/>
</dbReference>
<evidence type="ECO:0000259" key="2">
    <source>
        <dbReference type="Pfam" id="PF03781"/>
    </source>
</evidence>
<dbReference type="SUPFAM" id="SSF52540">
    <property type="entry name" value="P-loop containing nucleoside triphosphate hydrolases"/>
    <property type="match status" value="1"/>
</dbReference>
<dbReference type="Proteomes" id="UP000030700">
    <property type="component" value="Unassembled WGS sequence"/>
</dbReference>
<dbReference type="Gene3D" id="1.25.40.10">
    <property type="entry name" value="Tetratricopeptide repeat domain"/>
    <property type="match status" value="2"/>
</dbReference>
<dbReference type="HOGENOM" id="CLU_323307_0_0_0"/>
<evidence type="ECO:0000313" key="4">
    <source>
        <dbReference type="Proteomes" id="UP000030700"/>
    </source>
</evidence>
<name>A0A0S6W3U6_9BACT</name>
<dbReference type="InterPro" id="IPR042095">
    <property type="entry name" value="SUMF_sf"/>
</dbReference>
<dbReference type="PROSITE" id="PS50005">
    <property type="entry name" value="TPR"/>
    <property type="match status" value="1"/>
</dbReference>
<dbReference type="Pfam" id="PF13432">
    <property type="entry name" value="TPR_16"/>
    <property type="match status" value="1"/>
</dbReference>
<dbReference type="PANTHER" id="PTHR23150">
    <property type="entry name" value="SULFATASE MODIFYING FACTOR 1, 2"/>
    <property type="match status" value="1"/>
</dbReference>
<dbReference type="Gene3D" id="3.40.50.300">
    <property type="entry name" value="P-loop containing nucleotide triphosphate hydrolases"/>
    <property type="match status" value="1"/>
</dbReference>
<dbReference type="InterPro" id="IPR011990">
    <property type="entry name" value="TPR-like_helical_dom_sf"/>
</dbReference>
<organism evidence="3">
    <name type="scientific">Candidatus Moduliflexus flocculans</name>
    <dbReference type="NCBI Taxonomy" id="1499966"/>
    <lineage>
        <taxon>Bacteria</taxon>
        <taxon>Candidatus Moduliflexota</taxon>
        <taxon>Candidatus Moduliflexia</taxon>
        <taxon>Candidatus Moduliflexales</taxon>
        <taxon>Candidatus Moduliflexaceae</taxon>
    </lineage>
</organism>
<dbReference type="AlphaFoldDB" id="A0A0S6W3U6"/>
<dbReference type="InterPro" id="IPR005532">
    <property type="entry name" value="SUMF_dom"/>
</dbReference>
<protein>
    <recommendedName>
        <fullName evidence="2">Sulfatase-modifying factor enzyme-like domain-containing protein</fullName>
    </recommendedName>
</protein>
<dbReference type="PANTHER" id="PTHR23150:SF19">
    <property type="entry name" value="FORMYLGLYCINE-GENERATING ENZYME"/>
    <property type="match status" value="1"/>
</dbReference>